<dbReference type="OrthoDB" id="482456at2"/>
<name>A0A562V5F2_9ACTN</name>
<evidence type="ECO:0000313" key="3">
    <source>
        <dbReference type="EMBL" id="TWJ13038.1"/>
    </source>
</evidence>
<protein>
    <submittedName>
        <fullName evidence="3">Sirohydrochlorin ferrochelatase</fullName>
    </submittedName>
</protein>
<evidence type="ECO:0000256" key="1">
    <source>
        <dbReference type="ARBA" id="ARBA00022723"/>
    </source>
</evidence>
<dbReference type="RefSeq" id="WP_147140618.1">
    <property type="nucleotide sequence ID" value="NZ_BAABIJ010000002.1"/>
</dbReference>
<keyword evidence="1" id="KW-0479">Metal-binding</keyword>
<dbReference type="SUPFAM" id="SSF53800">
    <property type="entry name" value="Chelatase"/>
    <property type="match status" value="1"/>
</dbReference>
<dbReference type="Pfam" id="PF01903">
    <property type="entry name" value="CbiX"/>
    <property type="match status" value="2"/>
</dbReference>
<dbReference type="InterPro" id="IPR050963">
    <property type="entry name" value="Sirohydro_Cobaltochel/CbiX"/>
</dbReference>
<dbReference type="Gene3D" id="3.40.50.1400">
    <property type="match status" value="2"/>
</dbReference>
<dbReference type="InterPro" id="IPR002762">
    <property type="entry name" value="CbiX-like"/>
</dbReference>
<dbReference type="CDD" id="cd03416">
    <property type="entry name" value="CbiX_SirB_N"/>
    <property type="match status" value="1"/>
</dbReference>
<dbReference type="GO" id="GO:0016829">
    <property type="term" value="F:lyase activity"/>
    <property type="evidence" value="ECO:0007669"/>
    <property type="project" value="UniProtKB-KW"/>
</dbReference>
<dbReference type="Proteomes" id="UP000321617">
    <property type="component" value="Unassembled WGS sequence"/>
</dbReference>
<evidence type="ECO:0000313" key="4">
    <source>
        <dbReference type="Proteomes" id="UP000321617"/>
    </source>
</evidence>
<dbReference type="EMBL" id="VLLL01000006">
    <property type="protein sequence ID" value="TWJ13038.1"/>
    <property type="molecule type" value="Genomic_DNA"/>
</dbReference>
<dbReference type="GO" id="GO:0046872">
    <property type="term" value="F:metal ion binding"/>
    <property type="evidence" value="ECO:0007669"/>
    <property type="project" value="UniProtKB-KW"/>
</dbReference>
<reference evidence="3 4" key="1">
    <citation type="journal article" date="2013" name="Stand. Genomic Sci.">
        <title>Genomic Encyclopedia of Type Strains, Phase I: The one thousand microbial genomes (KMG-I) project.</title>
        <authorList>
            <person name="Kyrpides N.C."/>
            <person name="Woyke T."/>
            <person name="Eisen J.A."/>
            <person name="Garrity G."/>
            <person name="Lilburn T.G."/>
            <person name="Beck B.J."/>
            <person name="Whitman W.B."/>
            <person name="Hugenholtz P."/>
            <person name="Klenk H.P."/>
        </authorList>
    </citation>
    <scope>NUCLEOTIDE SEQUENCE [LARGE SCALE GENOMIC DNA]</scope>
    <source>
        <strain evidence="3 4">DSM 45044</strain>
    </source>
</reference>
<dbReference type="PANTHER" id="PTHR33542:SF5">
    <property type="entry name" value="FERROCHELATASE CHE1"/>
    <property type="match status" value="1"/>
</dbReference>
<organism evidence="3 4">
    <name type="scientific">Stackebrandtia albiflava</name>
    <dbReference type="NCBI Taxonomy" id="406432"/>
    <lineage>
        <taxon>Bacteria</taxon>
        <taxon>Bacillati</taxon>
        <taxon>Actinomycetota</taxon>
        <taxon>Actinomycetes</taxon>
        <taxon>Glycomycetales</taxon>
        <taxon>Glycomycetaceae</taxon>
        <taxon>Stackebrandtia</taxon>
    </lineage>
</organism>
<proteinExistence type="predicted"/>
<keyword evidence="4" id="KW-1185">Reference proteome</keyword>
<gene>
    <name evidence="3" type="ORF">LX16_3806</name>
</gene>
<evidence type="ECO:0000256" key="2">
    <source>
        <dbReference type="ARBA" id="ARBA00023239"/>
    </source>
</evidence>
<comment type="caution">
    <text evidence="3">The sequence shown here is derived from an EMBL/GenBank/DDBJ whole genome shotgun (WGS) entry which is preliminary data.</text>
</comment>
<sequence length="254" mass="25618">MRHPRLSRPTVLVAHGSPDPRHAAAVRELATATGTVAAFLEFDAPHPVTVFTALSDAGHRCADLVPLLLTDAYHGRVDVPRVAREAREATGADIRVRPTVGGTFLVPALRRTLPPCDAVVLAAAGSRDAGALRAVREVASALEAEAGVPVTAAFATAADPDVAAAVRALSGYGRVAVASYFIAPGRLHDQVVSRATAAGAVGVGPVLAGCPELAAAVTGGHSTPSAARLEGTISSAAVPIPNAHAVAAYQPSPA</sequence>
<dbReference type="AlphaFoldDB" id="A0A562V5F2"/>
<dbReference type="PANTHER" id="PTHR33542">
    <property type="entry name" value="SIROHYDROCHLORIN FERROCHELATASE, CHLOROPLASTIC"/>
    <property type="match status" value="1"/>
</dbReference>
<keyword evidence="2" id="KW-0456">Lyase</keyword>
<accession>A0A562V5F2</accession>